<keyword evidence="4 7" id="KW-0812">Transmembrane</keyword>
<comment type="subcellular location">
    <subcellularLocation>
        <location evidence="1 7">Cell membrane</location>
        <topology evidence="1 7">Multi-pass membrane protein</topology>
    </subcellularLocation>
</comment>
<evidence type="ECO:0000313" key="10">
    <source>
        <dbReference type="Proteomes" id="UP001595613"/>
    </source>
</evidence>
<evidence type="ECO:0000256" key="1">
    <source>
        <dbReference type="ARBA" id="ARBA00004651"/>
    </source>
</evidence>
<keyword evidence="2 7" id="KW-0813">Transport</keyword>
<dbReference type="Proteomes" id="UP001595613">
    <property type="component" value="Unassembled WGS sequence"/>
</dbReference>
<feature type="transmembrane region" description="Helical" evidence="7">
    <location>
        <begin position="20"/>
        <end position="41"/>
    </location>
</feature>
<dbReference type="EMBL" id="JBHRYD010000001">
    <property type="protein sequence ID" value="MFC3703632.1"/>
    <property type="molecule type" value="Genomic_DNA"/>
</dbReference>
<comment type="similarity">
    <text evidence="7">Belongs to the binding-protein-dependent transport system permease family.</text>
</comment>
<evidence type="ECO:0000256" key="4">
    <source>
        <dbReference type="ARBA" id="ARBA00022692"/>
    </source>
</evidence>
<feature type="domain" description="ABC transmembrane type-1" evidence="8">
    <location>
        <begin position="76"/>
        <end position="258"/>
    </location>
</feature>
<name>A0ABV7WWN5_9HYPH</name>
<keyword evidence="5 7" id="KW-1133">Transmembrane helix</keyword>
<feature type="transmembrane region" description="Helical" evidence="7">
    <location>
        <begin position="191"/>
        <end position="211"/>
    </location>
</feature>
<sequence length="278" mass="28834">MSEAGIARRSGWLLERLARLGRFIWSGWAGLAGLCLLAALWQAGHEAYGDFILPAPLATLSAAARLLTDGSARDLLLLTSARALQGFGACALLGGVAGIAAGYSPATLRVSRPIVTVLLGVPPIAWIVLAMIWFGTGSATVAATILISALPIVFVGAVEGVVTRDRGLDSMAQLFGAGAIRRFTHVASRQIAVHLLPALILALGTAFKVAVMAELLANAGGVGGALARARSMLDISSALAWVALAVMALLAVEYGLVRPAKAELERWRDAAAPWGVKR</sequence>
<dbReference type="CDD" id="cd06261">
    <property type="entry name" value="TM_PBP2"/>
    <property type="match status" value="1"/>
</dbReference>
<reference evidence="10" key="1">
    <citation type="journal article" date="2019" name="Int. J. Syst. Evol. Microbiol.">
        <title>The Global Catalogue of Microorganisms (GCM) 10K type strain sequencing project: providing services to taxonomists for standard genome sequencing and annotation.</title>
        <authorList>
            <consortium name="The Broad Institute Genomics Platform"/>
            <consortium name="The Broad Institute Genome Sequencing Center for Infectious Disease"/>
            <person name="Wu L."/>
            <person name="Ma J."/>
        </authorList>
    </citation>
    <scope>NUCLEOTIDE SEQUENCE [LARGE SCALE GENOMIC DNA]</scope>
    <source>
        <strain evidence="10">KCTC 42281</strain>
    </source>
</reference>
<evidence type="ECO:0000256" key="7">
    <source>
        <dbReference type="RuleBase" id="RU363032"/>
    </source>
</evidence>
<keyword evidence="6 7" id="KW-0472">Membrane</keyword>
<protein>
    <submittedName>
        <fullName evidence="9">ABC transporter permease</fullName>
    </submittedName>
</protein>
<evidence type="ECO:0000259" key="8">
    <source>
        <dbReference type="PROSITE" id="PS50928"/>
    </source>
</evidence>
<feature type="transmembrane region" description="Helical" evidence="7">
    <location>
        <begin position="141"/>
        <end position="162"/>
    </location>
</feature>
<evidence type="ECO:0000256" key="3">
    <source>
        <dbReference type="ARBA" id="ARBA00022475"/>
    </source>
</evidence>
<dbReference type="RefSeq" id="WP_380094578.1">
    <property type="nucleotide sequence ID" value="NZ_JBHRYD010000001.1"/>
</dbReference>
<dbReference type="InterPro" id="IPR000515">
    <property type="entry name" value="MetI-like"/>
</dbReference>
<accession>A0ABV7WWN5</accession>
<organism evidence="9 10">
    <name type="scientific">Devosia honganensis</name>
    <dbReference type="NCBI Taxonomy" id="1610527"/>
    <lineage>
        <taxon>Bacteria</taxon>
        <taxon>Pseudomonadati</taxon>
        <taxon>Pseudomonadota</taxon>
        <taxon>Alphaproteobacteria</taxon>
        <taxon>Hyphomicrobiales</taxon>
        <taxon>Devosiaceae</taxon>
        <taxon>Devosia</taxon>
    </lineage>
</organism>
<feature type="transmembrane region" description="Helical" evidence="7">
    <location>
        <begin position="238"/>
        <end position="257"/>
    </location>
</feature>
<gene>
    <name evidence="9" type="ORF">ACFOOL_02530</name>
</gene>
<evidence type="ECO:0000256" key="2">
    <source>
        <dbReference type="ARBA" id="ARBA00022448"/>
    </source>
</evidence>
<dbReference type="PROSITE" id="PS50928">
    <property type="entry name" value="ABC_TM1"/>
    <property type="match status" value="1"/>
</dbReference>
<dbReference type="Gene3D" id="1.10.3720.10">
    <property type="entry name" value="MetI-like"/>
    <property type="match status" value="1"/>
</dbReference>
<evidence type="ECO:0000256" key="6">
    <source>
        <dbReference type="ARBA" id="ARBA00023136"/>
    </source>
</evidence>
<feature type="transmembrane region" description="Helical" evidence="7">
    <location>
        <begin position="83"/>
        <end position="103"/>
    </location>
</feature>
<proteinExistence type="inferred from homology"/>
<dbReference type="Pfam" id="PF00528">
    <property type="entry name" value="BPD_transp_1"/>
    <property type="match status" value="1"/>
</dbReference>
<keyword evidence="3" id="KW-1003">Cell membrane</keyword>
<dbReference type="InterPro" id="IPR035906">
    <property type="entry name" value="MetI-like_sf"/>
</dbReference>
<feature type="transmembrane region" description="Helical" evidence="7">
    <location>
        <begin position="115"/>
        <end position="135"/>
    </location>
</feature>
<keyword evidence="10" id="KW-1185">Reference proteome</keyword>
<comment type="caution">
    <text evidence="9">The sequence shown here is derived from an EMBL/GenBank/DDBJ whole genome shotgun (WGS) entry which is preliminary data.</text>
</comment>
<dbReference type="SUPFAM" id="SSF161098">
    <property type="entry name" value="MetI-like"/>
    <property type="match status" value="1"/>
</dbReference>
<dbReference type="PANTHER" id="PTHR30151:SF0">
    <property type="entry name" value="ABC TRANSPORTER PERMEASE PROTEIN MJ0413-RELATED"/>
    <property type="match status" value="1"/>
</dbReference>
<evidence type="ECO:0000256" key="5">
    <source>
        <dbReference type="ARBA" id="ARBA00022989"/>
    </source>
</evidence>
<dbReference type="PANTHER" id="PTHR30151">
    <property type="entry name" value="ALKANE SULFONATE ABC TRANSPORTER-RELATED, MEMBRANE SUBUNIT"/>
    <property type="match status" value="1"/>
</dbReference>
<evidence type="ECO:0000313" key="9">
    <source>
        <dbReference type="EMBL" id="MFC3703632.1"/>
    </source>
</evidence>